<dbReference type="RefSeq" id="WP_121127083.1">
    <property type="nucleotide sequence ID" value="NZ_RBWS01000027.1"/>
</dbReference>
<reference evidence="2 3" key="1">
    <citation type="submission" date="2018-10" db="EMBL/GenBank/DDBJ databases">
        <title>Sphingobacterium sp. M05W1-28.</title>
        <authorList>
            <person name="Cai H."/>
        </authorList>
    </citation>
    <scope>NUCLEOTIDE SEQUENCE [LARGE SCALE GENOMIC DNA]</scope>
    <source>
        <strain evidence="2 3">M05W1-28</strain>
    </source>
</reference>
<protein>
    <recommendedName>
        <fullName evidence="4">DUF3325 domain-containing protein</fullName>
    </recommendedName>
</protein>
<feature type="transmembrane region" description="Helical" evidence="1">
    <location>
        <begin position="44"/>
        <end position="60"/>
    </location>
</feature>
<feature type="transmembrane region" description="Helical" evidence="1">
    <location>
        <begin position="67"/>
        <end position="85"/>
    </location>
</feature>
<keyword evidence="1" id="KW-0812">Transmembrane</keyword>
<dbReference type="OrthoDB" id="710608at2"/>
<comment type="caution">
    <text evidence="2">The sequence shown here is derived from an EMBL/GenBank/DDBJ whole genome shotgun (WGS) entry which is preliminary data.</text>
</comment>
<sequence length="110" mass="12711">MYTILLLLIFAGSFFWYSSSEKVKIKHAPALILPLVSDKIRAKILAIVLLGLSWTITMYLQGFLSGTLAFGAYVMGFFSLIVLLWPYRYFQWKQITVVFLIALFFEIIIF</sequence>
<keyword evidence="1" id="KW-1133">Transmembrane helix</keyword>
<evidence type="ECO:0000313" key="3">
    <source>
        <dbReference type="Proteomes" id="UP000282423"/>
    </source>
</evidence>
<feature type="transmembrane region" description="Helical" evidence="1">
    <location>
        <begin position="91"/>
        <end position="109"/>
    </location>
</feature>
<organism evidence="2 3">
    <name type="scientific">Sphingobacterium puteale</name>
    <dbReference type="NCBI Taxonomy" id="2420510"/>
    <lineage>
        <taxon>Bacteria</taxon>
        <taxon>Pseudomonadati</taxon>
        <taxon>Bacteroidota</taxon>
        <taxon>Sphingobacteriia</taxon>
        <taxon>Sphingobacteriales</taxon>
        <taxon>Sphingobacteriaceae</taxon>
        <taxon>Sphingobacterium</taxon>
    </lineage>
</organism>
<dbReference type="EMBL" id="RBWS01000027">
    <property type="protein sequence ID" value="RKO68636.1"/>
    <property type="molecule type" value="Genomic_DNA"/>
</dbReference>
<dbReference type="AlphaFoldDB" id="A0A420VQN6"/>
<gene>
    <name evidence="2" type="ORF">D7322_25875</name>
</gene>
<evidence type="ECO:0000256" key="1">
    <source>
        <dbReference type="SAM" id="Phobius"/>
    </source>
</evidence>
<dbReference type="Proteomes" id="UP000282423">
    <property type="component" value="Unassembled WGS sequence"/>
</dbReference>
<keyword evidence="3" id="KW-1185">Reference proteome</keyword>
<accession>A0A420VQN6</accession>
<proteinExistence type="predicted"/>
<evidence type="ECO:0000313" key="2">
    <source>
        <dbReference type="EMBL" id="RKO68636.1"/>
    </source>
</evidence>
<name>A0A420VQN6_9SPHI</name>
<evidence type="ECO:0008006" key="4">
    <source>
        <dbReference type="Google" id="ProtNLM"/>
    </source>
</evidence>
<keyword evidence="1" id="KW-0472">Membrane</keyword>